<organism evidence="1 2">
    <name type="scientific">Gloeocapsopsis dulcis AAB1 = 1H9</name>
    <dbReference type="NCBI Taxonomy" id="1433147"/>
    <lineage>
        <taxon>Bacteria</taxon>
        <taxon>Bacillati</taxon>
        <taxon>Cyanobacteriota</taxon>
        <taxon>Cyanophyceae</taxon>
        <taxon>Oscillatoriophycideae</taxon>
        <taxon>Chroococcales</taxon>
        <taxon>Chroococcaceae</taxon>
        <taxon>Gloeocapsopsis</taxon>
        <taxon>Gloeocapsopsis dulcis</taxon>
    </lineage>
</organism>
<reference evidence="1 2" key="1">
    <citation type="journal article" date="2019" name="Front. Microbiol.">
        <title>Genomic Features for Desiccation Tolerance and Sugar Biosynthesis in the Extremophile Gloeocapsopsis sp. UTEX B3054.</title>
        <authorList>
            <person name="Urrejola C."/>
            <person name="Alcorta J."/>
            <person name="Salas L."/>
            <person name="Vasquez M."/>
            <person name="Polz M.F."/>
            <person name="Vicuna R."/>
            <person name="Diez B."/>
        </authorList>
    </citation>
    <scope>NUCLEOTIDE SEQUENCE [LARGE SCALE GENOMIC DNA]</scope>
    <source>
        <strain evidence="1 2">1H9</strain>
    </source>
</reference>
<keyword evidence="2" id="KW-1185">Reference proteome</keyword>
<proteinExistence type="predicted"/>
<dbReference type="Proteomes" id="UP000441797">
    <property type="component" value="Unassembled WGS sequence"/>
</dbReference>
<gene>
    <name evidence="1" type="ORF">BWI75_11395</name>
</gene>
<protein>
    <recommendedName>
        <fullName evidence="3">DDE Tnp4 domain-containing protein</fullName>
    </recommendedName>
</protein>
<name>A0A6N8FV03_9CHRO</name>
<evidence type="ECO:0000313" key="1">
    <source>
        <dbReference type="EMBL" id="MUL36933.1"/>
    </source>
</evidence>
<sequence>MPPLLQSLNIASIPLRCLNALISLPSSSAALSTNPKLKADLQLAHIHLLTTKFELRHREHVNRCLKVFKILCERYRNRQRRFSLRFNWIAGLYNYELTLTNIKFV</sequence>
<dbReference type="AlphaFoldDB" id="A0A6N8FV03"/>
<accession>A0A6N8FV03</accession>
<dbReference type="EMBL" id="NAPY01000015">
    <property type="protein sequence ID" value="MUL36933.1"/>
    <property type="molecule type" value="Genomic_DNA"/>
</dbReference>
<evidence type="ECO:0000313" key="2">
    <source>
        <dbReference type="Proteomes" id="UP000441797"/>
    </source>
</evidence>
<evidence type="ECO:0008006" key="3">
    <source>
        <dbReference type="Google" id="ProtNLM"/>
    </source>
</evidence>
<comment type="caution">
    <text evidence="1">The sequence shown here is derived from an EMBL/GenBank/DDBJ whole genome shotgun (WGS) entry which is preliminary data.</text>
</comment>